<dbReference type="Gene3D" id="3.40.50.300">
    <property type="entry name" value="P-loop containing nucleotide triphosphate hydrolases"/>
    <property type="match status" value="1"/>
</dbReference>
<evidence type="ECO:0000313" key="8">
    <source>
        <dbReference type="EMBL" id="MFD2871632.1"/>
    </source>
</evidence>
<dbReference type="RefSeq" id="WP_377182507.1">
    <property type="nucleotide sequence ID" value="NZ_JBHUPD010000001.1"/>
</dbReference>
<dbReference type="EC" id="2.7.1.25" evidence="2 6"/>
<comment type="function">
    <text evidence="6">Catalyzes the synthesis of activated sulfate.</text>
</comment>
<organism evidence="8 9">
    <name type="scientific">Mucilaginibacter ximonensis</name>
    <dbReference type="NCBI Taxonomy" id="538021"/>
    <lineage>
        <taxon>Bacteria</taxon>
        <taxon>Pseudomonadati</taxon>
        <taxon>Bacteroidota</taxon>
        <taxon>Sphingobacteriia</taxon>
        <taxon>Sphingobacteriales</taxon>
        <taxon>Sphingobacteriaceae</taxon>
        <taxon>Mucilaginibacter</taxon>
    </lineage>
</organism>
<dbReference type="Pfam" id="PF01583">
    <property type="entry name" value="APS_kinase"/>
    <property type="match status" value="1"/>
</dbReference>
<comment type="catalytic activity">
    <reaction evidence="1 6">
        <text>adenosine 5'-phosphosulfate + ATP = 3'-phosphoadenylyl sulfate + ADP + H(+)</text>
        <dbReference type="Rhea" id="RHEA:24152"/>
        <dbReference type="ChEBI" id="CHEBI:15378"/>
        <dbReference type="ChEBI" id="CHEBI:30616"/>
        <dbReference type="ChEBI" id="CHEBI:58243"/>
        <dbReference type="ChEBI" id="CHEBI:58339"/>
        <dbReference type="ChEBI" id="CHEBI:456216"/>
        <dbReference type="EC" id="2.7.1.25"/>
    </reaction>
</comment>
<dbReference type="GO" id="GO:0004020">
    <property type="term" value="F:adenylylsulfate kinase activity"/>
    <property type="evidence" value="ECO:0007669"/>
    <property type="project" value="UniProtKB-EC"/>
</dbReference>
<dbReference type="InterPro" id="IPR059117">
    <property type="entry name" value="APS_kinase_dom"/>
</dbReference>
<gene>
    <name evidence="8" type="primary">cysC</name>
    <name evidence="8" type="ORF">ACFS5N_04060</name>
</gene>
<dbReference type="InterPro" id="IPR027417">
    <property type="entry name" value="P-loop_NTPase"/>
</dbReference>
<evidence type="ECO:0000313" key="9">
    <source>
        <dbReference type="Proteomes" id="UP001597557"/>
    </source>
</evidence>
<evidence type="ECO:0000256" key="5">
    <source>
        <dbReference type="ARBA" id="ARBA00022840"/>
    </source>
</evidence>
<keyword evidence="5 6" id="KW-0067">ATP-binding</keyword>
<evidence type="ECO:0000259" key="7">
    <source>
        <dbReference type="Pfam" id="PF01583"/>
    </source>
</evidence>
<evidence type="ECO:0000256" key="6">
    <source>
        <dbReference type="RuleBase" id="RU004347"/>
    </source>
</evidence>
<protein>
    <recommendedName>
        <fullName evidence="2 6">Adenylyl-sulfate kinase</fullName>
        <ecNumber evidence="2 6">2.7.1.25</ecNumber>
    </recommendedName>
</protein>
<sequence length="174" mass="19715">MIIQFCGLSGSGKTTIANAVQVQLQQRGISCEVIDGDVYRKNICADLGFSKEDRHENMRRLAFVADVLSKHQIITIISAINPYNEVRQEITQRYNGVKTVFINCSLDVLMQRDTKKLYHRAMLPIGHPDRVNNLTGVNDIFESPENPDVVLNTDAETIDISSKKLFDFIIFQLK</sequence>
<dbReference type="InterPro" id="IPR050512">
    <property type="entry name" value="Sulf_AdTrans/APS_kinase"/>
</dbReference>
<dbReference type="PANTHER" id="PTHR42700">
    <property type="entry name" value="SULFATE ADENYLYLTRANSFERASE"/>
    <property type="match status" value="1"/>
</dbReference>
<feature type="domain" description="APS kinase" evidence="7">
    <location>
        <begin position="2"/>
        <end position="151"/>
    </location>
</feature>
<keyword evidence="3 6" id="KW-0808">Transferase</keyword>
<dbReference type="PANTHER" id="PTHR42700:SF1">
    <property type="entry name" value="SULFATE ADENYLYLTRANSFERASE"/>
    <property type="match status" value="1"/>
</dbReference>
<reference evidence="9" key="1">
    <citation type="journal article" date="2019" name="Int. J. Syst. Evol. Microbiol.">
        <title>The Global Catalogue of Microorganisms (GCM) 10K type strain sequencing project: providing services to taxonomists for standard genome sequencing and annotation.</title>
        <authorList>
            <consortium name="The Broad Institute Genomics Platform"/>
            <consortium name="The Broad Institute Genome Sequencing Center for Infectious Disease"/>
            <person name="Wu L."/>
            <person name="Ma J."/>
        </authorList>
    </citation>
    <scope>NUCLEOTIDE SEQUENCE [LARGE SCALE GENOMIC DNA]</scope>
    <source>
        <strain evidence="9">KCTC 22437</strain>
    </source>
</reference>
<keyword evidence="6 8" id="KW-0418">Kinase</keyword>
<dbReference type="NCBIfam" id="TIGR00455">
    <property type="entry name" value="apsK"/>
    <property type="match status" value="1"/>
</dbReference>
<comment type="similarity">
    <text evidence="6">Belongs to the APS kinase family.</text>
</comment>
<keyword evidence="4 6" id="KW-0547">Nucleotide-binding</keyword>
<accession>A0ABW5Y8H0</accession>
<dbReference type="Proteomes" id="UP001597557">
    <property type="component" value="Unassembled WGS sequence"/>
</dbReference>
<evidence type="ECO:0000256" key="2">
    <source>
        <dbReference type="ARBA" id="ARBA00012121"/>
    </source>
</evidence>
<evidence type="ECO:0000256" key="3">
    <source>
        <dbReference type="ARBA" id="ARBA00022679"/>
    </source>
</evidence>
<dbReference type="SUPFAM" id="SSF52540">
    <property type="entry name" value="P-loop containing nucleoside triphosphate hydrolases"/>
    <property type="match status" value="1"/>
</dbReference>
<name>A0ABW5Y8H0_9SPHI</name>
<dbReference type="CDD" id="cd02027">
    <property type="entry name" value="APSK"/>
    <property type="match status" value="1"/>
</dbReference>
<comment type="pathway">
    <text evidence="6">Sulfur metabolism; hydrogen sulfide biosynthesis; sulfite from sulfate: step 2/3.</text>
</comment>
<proteinExistence type="inferred from homology"/>
<evidence type="ECO:0000256" key="1">
    <source>
        <dbReference type="ARBA" id="ARBA00001823"/>
    </source>
</evidence>
<evidence type="ECO:0000256" key="4">
    <source>
        <dbReference type="ARBA" id="ARBA00022741"/>
    </source>
</evidence>
<keyword evidence="9" id="KW-1185">Reference proteome</keyword>
<dbReference type="EMBL" id="JBHUPD010000001">
    <property type="protein sequence ID" value="MFD2871632.1"/>
    <property type="molecule type" value="Genomic_DNA"/>
</dbReference>
<comment type="caution">
    <text evidence="8">The sequence shown here is derived from an EMBL/GenBank/DDBJ whole genome shotgun (WGS) entry which is preliminary data.</text>
</comment>
<dbReference type="InterPro" id="IPR002891">
    <property type="entry name" value="APS"/>
</dbReference>